<dbReference type="EMBL" id="BKCJ010010561">
    <property type="protein sequence ID" value="GEU92147.1"/>
    <property type="molecule type" value="Genomic_DNA"/>
</dbReference>
<proteinExistence type="predicted"/>
<sequence>MILENVNINVGELTESSSTNHFPLSNKPMATFVFGYIIDLSPVKDNIKLRMRILHAWLQPLYNNQQVKNMGMRVMDEQYTKMQATARMDNLKRFQHHLKEGNALTIQRYSLGEIKPKFRMLYNAMRLSFLSNTKVDSCTDFNGSVHGFVWKTFKSITDLEKEEDGQFGKMCIQNGYWALNCIFLMAIKLYMKMNTKRSKSLDKENTAMKISTASKNSTKDTFVNKHPIRNIAELLDVEQGVQFIIVGNVIAIQEDEGWWYFRYRACRGKVIKLTDYIDLESEMPKNQMGLMICDETGTMSLLLFNDEVQTMSESDGSIPTEITNLIGNKYAFKVSIDVYNVKNLLPVFTVLRLSNDQEIINSVPTCATPIKDNEATSNTVSAITSLTNKRHAEVEPESESSTGKKKAVEIKVEKMLERDVQFKRRKILKRPGIGYDKSRQNQSKTDKTGNGNEKSSINRSRSRIHLKSNPMQEKHLDNIKKYQSLKRKPIFVAQARKYMIVYLKNIAGYKMQHFKGMTYNQESFKKLRAEVEVSGSHSTHQDTPTVDPTEMSEKDVQNMLQIVLVAEFKVEALQVNVGGITQSYRSFEYMLKDFDKEDMDALWRLVKERFSTIVPIVDKEKALWVELKRLFEPDGDDVIWMLQRYMHYLIWKLHFNCGVHQVSLTTRRHDMCMLAEKDYPLLDGVMILMLSTKFQVEEDSEMARDMVMKIFMKANQPKSRSLDTSSN</sequence>
<feature type="region of interest" description="Disordered" evidence="1">
    <location>
        <begin position="532"/>
        <end position="551"/>
    </location>
</feature>
<dbReference type="GO" id="GO:0003677">
    <property type="term" value="F:DNA binding"/>
    <property type="evidence" value="ECO:0007669"/>
    <property type="project" value="UniProtKB-KW"/>
</dbReference>
<dbReference type="InterPro" id="IPR003871">
    <property type="entry name" value="RFA1B/D_OB_1st"/>
</dbReference>
<feature type="region of interest" description="Disordered" evidence="1">
    <location>
        <begin position="431"/>
        <end position="473"/>
    </location>
</feature>
<reference evidence="3" key="1">
    <citation type="journal article" date="2019" name="Sci. Rep.">
        <title>Draft genome of Tanacetum cinerariifolium, the natural source of mosquito coil.</title>
        <authorList>
            <person name="Yamashiro T."/>
            <person name="Shiraishi A."/>
            <person name="Satake H."/>
            <person name="Nakayama K."/>
        </authorList>
    </citation>
    <scope>NUCLEOTIDE SEQUENCE</scope>
</reference>
<feature type="region of interest" description="Disordered" evidence="1">
    <location>
        <begin position="387"/>
        <end position="406"/>
    </location>
</feature>
<dbReference type="SUPFAM" id="SSF50249">
    <property type="entry name" value="Nucleic acid-binding proteins"/>
    <property type="match status" value="2"/>
</dbReference>
<comment type="caution">
    <text evidence="3">The sequence shown here is derived from an EMBL/GenBank/DDBJ whole genome shotgun (WGS) entry which is preliminary data.</text>
</comment>
<evidence type="ECO:0000313" key="3">
    <source>
        <dbReference type="EMBL" id="GEU92147.1"/>
    </source>
</evidence>
<feature type="compositionally biased region" description="Polar residues" evidence="1">
    <location>
        <begin position="448"/>
        <end position="459"/>
    </location>
</feature>
<dbReference type="AlphaFoldDB" id="A0A6L2P2M5"/>
<evidence type="ECO:0000256" key="1">
    <source>
        <dbReference type="SAM" id="MobiDB-lite"/>
    </source>
</evidence>
<protein>
    <submittedName>
        <fullName evidence="3">Replication protein A 70 kDa DNA-binding subunit B</fullName>
    </submittedName>
</protein>
<feature type="compositionally biased region" description="Polar residues" evidence="1">
    <location>
        <begin position="535"/>
        <end position="546"/>
    </location>
</feature>
<dbReference type="PANTHER" id="PTHR47165:SF4">
    <property type="entry name" value="OS03G0429900 PROTEIN"/>
    <property type="match status" value="1"/>
</dbReference>
<keyword evidence="3" id="KW-0238">DNA-binding</keyword>
<dbReference type="Gene3D" id="2.40.50.140">
    <property type="entry name" value="Nucleic acid-binding proteins"/>
    <property type="match status" value="2"/>
</dbReference>
<dbReference type="Pfam" id="PF02721">
    <property type="entry name" value="DUF223"/>
    <property type="match status" value="1"/>
</dbReference>
<accession>A0A6L2P2M5</accession>
<dbReference type="InterPro" id="IPR012340">
    <property type="entry name" value="NA-bd_OB-fold"/>
</dbReference>
<organism evidence="3">
    <name type="scientific">Tanacetum cinerariifolium</name>
    <name type="common">Dalmatian daisy</name>
    <name type="synonym">Chrysanthemum cinerariifolium</name>
    <dbReference type="NCBI Taxonomy" id="118510"/>
    <lineage>
        <taxon>Eukaryota</taxon>
        <taxon>Viridiplantae</taxon>
        <taxon>Streptophyta</taxon>
        <taxon>Embryophyta</taxon>
        <taxon>Tracheophyta</taxon>
        <taxon>Spermatophyta</taxon>
        <taxon>Magnoliopsida</taxon>
        <taxon>eudicotyledons</taxon>
        <taxon>Gunneridae</taxon>
        <taxon>Pentapetalae</taxon>
        <taxon>asterids</taxon>
        <taxon>campanulids</taxon>
        <taxon>Asterales</taxon>
        <taxon>Asteraceae</taxon>
        <taxon>Asteroideae</taxon>
        <taxon>Anthemideae</taxon>
        <taxon>Anthemidinae</taxon>
        <taxon>Tanacetum</taxon>
    </lineage>
</organism>
<gene>
    <name evidence="3" type="ORF">Tci_064125</name>
</gene>
<name>A0A6L2P2M5_TANCI</name>
<dbReference type="PANTHER" id="PTHR47165">
    <property type="entry name" value="OS03G0429900 PROTEIN"/>
    <property type="match status" value="1"/>
</dbReference>
<evidence type="ECO:0000259" key="2">
    <source>
        <dbReference type="Pfam" id="PF02721"/>
    </source>
</evidence>
<dbReference type="CDD" id="cd04480">
    <property type="entry name" value="RPA1_DBD_A_like"/>
    <property type="match status" value="1"/>
</dbReference>
<feature type="domain" description="Replication protein A 70 kDa DNA-binding subunit B/D first OB fold" evidence="2">
    <location>
        <begin position="35"/>
        <end position="138"/>
    </location>
</feature>
<feature type="compositionally biased region" description="Basic and acidic residues" evidence="1">
    <location>
        <begin position="436"/>
        <end position="447"/>
    </location>
</feature>